<reference evidence="2 3" key="1">
    <citation type="submission" date="2019-01" db="EMBL/GenBank/DDBJ databases">
        <title>A draft genome assembly of the solar-powered sea slug Elysia chlorotica.</title>
        <authorList>
            <person name="Cai H."/>
            <person name="Li Q."/>
            <person name="Fang X."/>
            <person name="Li J."/>
            <person name="Curtis N.E."/>
            <person name="Altenburger A."/>
            <person name="Shibata T."/>
            <person name="Feng M."/>
            <person name="Maeda T."/>
            <person name="Schwartz J.A."/>
            <person name="Shigenobu S."/>
            <person name="Lundholm N."/>
            <person name="Nishiyama T."/>
            <person name="Yang H."/>
            <person name="Hasebe M."/>
            <person name="Li S."/>
            <person name="Pierce S.K."/>
            <person name="Wang J."/>
        </authorList>
    </citation>
    <scope>NUCLEOTIDE SEQUENCE [LARGE SCALE GENOMIC DNA]</scope>
    <source>
        <strain evidence="2">EC2010</strain>
        <tissue evidence="2">Whole organism of an adult</tissue>
    </source>
</reference>
<keyword evidence="1" id="KW-0812">Transmembrane</keyword>
<keyword evidence="1" id="KW-1133">Transmembrane helix</keyword>
<feature type="transmembrane region" description="Helical" evidence="1">
    <location>
        <begin position="86"/>
        <end position="108"/>
    </location>
</feature>
<evidence type="ECO:0000313" key="2">
    <source>
        <dbReference type="EMBL" id="RUS69984.1"/>
    </source>
</evidence>
<dbReference type="EMBL" id="RQTK01001521">
    <property type="protein sequence ID" value="RUS69984.1"/>
    <property type="molecule type" value="Genomic_DNA"/>
</dbReference>
<gene>
    <name evidence="2" type="ORF">EGW08_022256</name>
</gene>
<keyword evidence="3" id="KW-1185">Reference proteome</keyword>
<dbReference type="OrthoDB" id="6046315at2759"/>
<dbReference type="AlphaFoldDB" id="A0A433SLH2"/>
<proteinExistence type="predicted"/>
<accession>A0A433SLH2</accession>
<evidence type="ECO:0000313" key="3">
    <source>
        <dbReference type="Proteomes" id="UP000271974"/>
    </source>
</evidence>
<dbReference type="Proteomes" id="UP000271974">
    <property type="component" value="Unassembled WGS sequence"/>
</dbReference>
<sequence>MSARVPQRSPPEAVGQSQARPYQEYVAQHRIFLATCRANWNKDVVGGHQLCRQMLIGFSCAGIVGLIMLVVGTVFIAEAVRKEQPITVMLCVMGIVFGTIILVGTIILGRHLISKKCMNCHDGDTIPASQCFHTCSVIYSPSLDQIGSSESSLEPPPTYDTAISIVLHPLNREGPEYQPQEGVEETSIMVLPPKYEDVMQPLPVYTERESDCVMEGISPLQK</sequence>
<feature type="transmembrane region" description="Helical" evidence="1">
    <location>
        <begin position="55"/>
        <end position="80"/>
    </location>
</feature>
<protein>
    <submittedName>
        <fullName evidence="2">Uncharacterized protein</fullName>
    </submittedName>
</protein>
<evidence type="ECO:0000256" key="1">
    <source>
        <dbReference type="SAM" id="Phobius"/>
    </source>
</evidence>
<name>A0A433SLH2_ELYCH</name>
<comment type="caution">
    <text evidence="2">The sequence shown here is derived from an EMBL/GenBank/DDBJ whole genome shotgun (WGS) entry which is preliminary data.</text>
</comment>
<keyword evidence="1" id="KW-0472">Membrane</keyword>
<organism evidence="2 3">
    <name type="scientific">Elysia chlorotica</name>
    <name type="common">Eastern emerald elysia</name>
    <name type="synonym">Sea slug</name>
    <dbReference type="NCBI Taxonomy" id="188477"/>
    <lineage>
        <taxon>Eukaryota</taxon>
        <taxon>Metazoa</taxon>
        <taxon>Spiralia</taxon>
        <taxon>Lophotrochozoa</taxon>
        <taxon>Mollusca</taxon>
        <taxon>Gastropoda</taxon>
        <taxon>Heterobranchia</taxon>
        <taxon>Euthyneura</taxon>
        <taxon>Panpulmonata</taxon>
        <taxon>Sacoglossa</taxon>
        <taxon>Placobranchoidea</taxon>
        <taxon>Plakobranchidae</taxon>
        <taxon>Elysia</taxon>
    </lineage>
</organism>